<comment type="caution">
    <text evidence="1">The sequence shown here is derived from an EMBL/GenBank/DDBJ whole genome shotgun (WGS) entry which is preliminary data.</text>
</comment>
<organism evidence="1 2">
    <name type="scientific">Roseovarius bejariae</name>
    <dbReference type="NCBI Taxonomy" id="2576383"/>
    <lineage>
        <taxon>Bacteria</taxon>
        <taxon>Pseudomonadati</taxon>
        <taxon>Pseudomonadota</taxon>
        <taxon>Alphaproteobacteria</taxon>
        <taxon>Rhodobacterales</taxon>
        <taxon>Roseobacteraceae</taxon>
        <taxon>Roseovarius</taxon>
    </lineage>
</organism>
<dbReference type="AlphaFoldDB" id="A0A844CKP6"/>
<keyword evidence="2" id="KW-1185">Reference proteome</keyword>
<name>A0A844CKP6_9RHOB</name>
<protein>
    <submittedName>
        <fullName evidence="1">Uncharacterized protein</fullName>
    </submittedName>
</protein>
<dbReference type="OrthoDB" id="7746086at2"/>
<evidence type="ECO:0000313" key="1">
    <source>
        <dbReference type="EMBL" id="MRU14045.1"/>
    </source>
</evidence>
<reference evidence="1 2" key="1">
    <citation type="submission" date="2019-05" db="EMBL/GenBank/DDBJ databases">
        <title>Roseovarius bejariae sp. nov., a moderately halophylic bacterium isolated from a saline soil in Rambla Salada (Murcia).</title>
        <authorList>
            <person name="Castro D.J."/>
            <person name="Gomez-Altuve A."/>
            <person name="Reina J.C."/>
            <person name="Rodriguez M."/>
            <person name="Sampedro I."/>
            <person name="Llamas I."/>
            <person name="Martinez-Checa F."/>
        </authorList>
    </citation>
    <scope>NUCLEOTIDE SEQUENCE [LARGE SCALE GENOMIC DNA]</scope>
    <source>
        <strain evidence="1 2">A21</strain>
    </source>
</reference>
<gene>
    <name evidence="1" type="ORF">FDP25_01235</name>
</gene>
<dbReference type="RefSeq" id="WP_154148362.1">
    <property type="nucleotide sequence ID" value="NZ_SZWE01000001.1"/>
</dbReference>
<evidence type="ECO:0000313" key="2">
    <source>
        <dbReference type="Proteomes" id="UP000564704"/>
    </source>
</evidence>
<dbReference type="Proteomes" id="UP000564704">
    <property type="component" value="Unassembled WGS sequence"/>
</dbReference>
<sequence length="62" mass="6921">MSRIIHPLKAARHARLFELIRQRNLASAVDMPVSTISPAEAQLFRLQAERSIRAGQIDKLAG</sequence>
<dbReference type="EMBL" id="SZWE01000001">
    <property type="protein sequence ID" value="MRU14045.1"/>
    <property type="molecule type" value="Genomic_DNA"/>
</dbReference>
<proteinExistence type="predicted"/>
<accession>A0A844CKP6</accession>